<evidence type="ECO:0000259" key="6">
    <source>
        <dbReference type="PROSITE" id="PS50109"/>
    </source>
</evidence>
<name>A0A645GK82_9ZZZZ</name>
<evidence type="ECO:0000256" key="5">
    <source>
        <dbReference type="ARBA" id="ARBA00023012"/>
    </source>
</evidence>
<dbReference type="Pfam" id="PF02518">
    <property type="entry name" value="HATPase_c"/>
    <property type="match status" value="1"/>
</dbReference>
<sequence>MKFTDQGYIQVGYRNEGDRVTFYVKDTGIGIPEEFHEIIFERFRQIETEKNRKYGGNGLGLAIAKRIVENHGATLHVGDAPLGGSRFSICLAL</sequence>
<dbReference type="EC" id="2.7.13.3" evidence="2"/>
<keyword evidence="4 7" id="KW-0418">Kinase</keyword>
<keyword evidence="5" id="KW-0902">Two-component regulatory system</keyword>
<dbReference type="PANTHER" id="PTHR43711">
    <property type="entry name" value="TWO-COMPONENT HISTIDINE KINASE"/>
    <property type="match status" value="1"/>
</dbReference>
<accession>A0A645GK82</accession>
<dbReference type="GO" id="GO:0004673">
    <property type="term" value="F:protein histidine kinase activity"/>
    <property type="evidence" value="ECO:0007669"/>
    <property type="project" value="UniProtKB-EC"/>
</dbReference>
<dbReference type="InterPro" id="IPR004358">
    <property type="entry name" value="Sig_transdc_His_kin-like_C"/>
</dbReference>
<dbReference type="PROSITE" id="PS50109">
    <property type="entry name" value="HIS_KIN"/>
    <property type="match status" value="1"/>
</dbReference>
<protein>
    <recommendedName>
        <fullName evidence="2">histidine kinase</fullName>
        <ecNumber evidence="2">2.7.13.3</ecNumber>
    </recommendedName>
</protein>
<evidence type="ECO:0000256" key="2">
    <source>
        <dbReference type="ARBA" id="ARBA00012438"/>
    </source>
</evidence>
<dbReference type="InterPro" id="IPR050736">
    <property type="entry name" value="Sensor_HK_Regulatory"/>
</dbReference>
<evidence type="ECO:0000256" key="4">
    <source>
        <dbReference type="ARBA" id="ARBA00022777"/>
    </source>
</evidence>
<dbReference type="SUPFAM" id="SSF55874">
    <property type="entry name" value="ATPase domain of HSP90 chaperone/DNA topoisomerase II/histidine kinase"/>
    <property type="match status" value="1"/>
</dbReference>
<organism evidence="7">
    <name type="scientific">bioreactor metagenome</name>
    <dbReference type="NCBI Taxonomy" id="1076179"/>
    <lineage>
        <taxon>unclassified sequences</taxon>
        <taxon>metagenomes</taxon>
        <taxon>ecological metagenomes</taxon>
    </lineage>
</organism>
<dbReference type="Gene3D" id="3.30.565.10">
    <property type="entry name" value="Histidine kinase-like ATPase, C-terminal domain"/>
    <property type="match status" value="1"/>
</dbReference>
<evidence type="ECO:0000313" key="7">
    <source>
        <dbReference type="EMBL" id="MPN24123.1"/>
    </source>
</evidence>
<reference evidence="7" key="1">
    <citation type="submission" date="2019-08" db="EMBL/GenBank/DDBJ databases">
        <authorList>
            <person name="Kucharzyk K."/>
            <person name="Murdoch R.W."/>
            <person name="Higgins S."/>
            <person name="Loffler F."/>
        </authorList>
    </citation>
    <scope>NUCLEOTIDE SEQUENCE</scope>
</reference>
<dbReference type="AlphaFoldDB" id="A0A645GK82"/>
<feature type="domain" description="Histidine kinase" evidence="6">
    <location>
        <begin position="1"/>
        <end position="93"/>
    </location>
</feature>
<dbReference type="GO" id="GO:0000160">
    <property type="term" value="P:phosphorelay signal transduction system"/>
    <property type="evidence" value="ECO:0007669"/>
    <property type="project" value="UniProtKB-KW"/>
</dbReference>
<evidence type="ECO:0000256" key="1">
    <source>
        <dbReference type="ARBA" id="ARBA00000085"/>
    </source>
</evidence>
<gene>
    <name evidence="7" type="primary">luxQ_13</name>
    <name evidence="7" type="ORF">SDC9_171517</name>
</gene>
<dbReference type="EMBL" id="VSSQ01072853">
    <property type="protein sequence ID" value="MPN24123.1"/>
    <property type="molecule type" value="Genomic_DNA"/>
</dbReference>
<evidence type="ECO:0000256" key="3">
    <source>
        <dbReference type="ARBA" id="ARBA00022679"/>
    </source>
</evidence>
<comment type="caution">
    <text evidence="7">The sequence shown here is derived from an EMBL/GenBank/DDBJ whole genome shotgun (WGS) entry which is preliminary data.</text>
</comment>
<dbReference type="PANTHER" id="PTHR43711:SF1">
    <property type="entry name" value="HISTIDINE KINASE 1"/>
    <property type="match status" value="1"/>
</dbReference>
<dbReference type="SMART" id="SM00387">
    <property type="entry name" value="HATPase_c"/>
    <property type="match status" value="1"/>
</dbReference>
<proteinExistence type="predicted"/>
<comment type="catalytic activity">
    <reaction evidence="1">
        <text>ATP + protein L-histidine = ADP + protein N-phospho-L-histidine.</text>
        <dbReference type="EC" id="2.7.13.3"/>
    </reaction>
</comment>
<dbReference type="InterPro" id="IPR036890">
    <property type="entry name" value="HATPase_C_sf"/>
</dbReference>
<dbReference type="InterPro" id="IPR003594">
    <property type="entry name" value="HATPase_dom"/>
</dbReference>
<dbReference type="InterPro" id="IPR005467">
    <property type="entry name" value="His_kinase_dom"/>
</dbReference>
<keyword evidence="3 7" id="KW-0808">Transferase</keyword>
<dbReference type="PRINTS" id="PR00344">
    <property type="entry name" value="BCTRLSENSOR"/>
</dbReference>